<evidence type="ECO:0000313" key="3">
    <source>
        <dbReference type="Proteomes" id="UP000198356"/>
    </source>
</evidence>
<dbReference type="AlphaFoldDB" id="A0A239ITM8"/>
<dbReference type="EMBL" id="FZOU01000003">
    <property type="protein sequence ID" value="SNS96947.1"/>
    <property type="molecule type" value="Genomic_DNA"/>
</dbReference>
<dbReference type="Gene3D" id="3.40.190.10">
    <property type="entry name" value="Periplasmic binding protein-like II"/>
    <property type="match status" value="3"/>
</dbReference>
<name>A0A239ITM8_9BACT</name>
<dbReference type="InterPro" id="IPR006311">
    <property type="entry name" value="TAT_signal"/>
</dbReference>
<dbReference type="CDD" id="cd13540">
    <property type="entry name" value="PBP2_ModA_WtpA"/>
    <property type="match status" value="1"/>
</dbReference>
<reference evidence="2 3" key="1">
    <citation type="submission" date="2017-06" db="EMBL/GenBank/DDBJ databases">
        <authorList>
            <person name="Kim H.J."/>
            <person name="Triplett B.A."/>
        </authorList>
    </citation>
    <scope>NUCLEOTIDE SEQUENCE [LARGE SCALE GENOMIC DNA]</scope>
    <source>
        <strain evidence="2 3">DSM 18704</strain>
    </source>
</reference>
<keyword evidence="3" id="KW-1185">Reference proteome</keyword>
<proteinExistence type="inferred from homology"/>
<dbReference type="InterPro" id="IPR050682">
    <property type="entry name" value="ModA/WtpA"/>
</dbReference>
<protein>
    <submittedName>
        <fullName evidence="2">Molybdate/tungstate transport system substrate-binding protein</fullName>
    </submittedName>
</protein>
<sequence length="308" mass="32710">MSIATTRRDLLADSLALMAGGMATRLFAQELPMLEAASAGSFRAMLDGPLKTAAARKLGLNLRSHSQGADAVAKQIVTGALMADVFIPITAGPMETVMHAGFAETAVPVARTEMVIVYSPKSRFAAKLDKAAKGDGAWWEILQEPGFHLVRSNPAGDPGGRNIIFAMMLAAKKYGQPELVDRVLGPTLNPAQILTTGNNQDRLQSGEVDAMATYRMGAVASKMPYIVLPADVNLSGDRIHEEHPEILLAIDGKTFLPEPLVFYAAALRNAPNPKGAKAFVDWLQTAEAQAILLQNAFGAPGAAQPLRA</sequence>
<dbReference type="Pfam" id="PF13531">
    <property type="entry name" value="SBP_bac_11"/>
    <property type="match status" value="1"/>
</dbReference>
<accession>A0A239ITM8</accession>
<gene>
    <name evidence="2" type="ORF">SAMN05421770_103275</name>
</gene>
<evidence type="ECO:0000313" key="2">
    <source>
        <dbReference type="EMBL" id="SNS96947.1"/>
    </source>
</evidence>
<organism evidence="2 3">
    <name type="scientific">Granulicella rosea</name>
    <dbReference type="NCBI Taxonomy" id="474952"/>
    <lineage>
        <taxon>Bacteria</taxon>
        <taxon>Pseudomonadati</taxon>
        <taxon>Acidobacteriota</taxon>
        <taxon>Terriglobia</taxon>
        <taxon>Terriglobales</taxon>
        <taxon>Acidobacteriaceae</taxon>
        <taxon>Granulicella</taxon>
    </lineage>
</organism>
<comment type="similarity">
    <text evidence="1">Belongs to the bacterial solute-binding protein 1 family. WtpA subfamily.</text>
</comment>
<dbReference type="RefSeq" id="WP_176441694.1">
    <property type="nucleotide sequence ID" value="NZ_FZOU01000003.1"/>
</dbReference>
<dbReference type="PANTHER" id="PTHR30632:SF16">
    <property type="entry name" value="MOLYBDATE_TUNGSTATE-BINDING PROTEIN WTPA"/>
    <property type="match status" value="1"/>
</dbReference>
<dbReference type="Proteomes" id="UP000198356">
    <property type="component" value="Unassembled WGS sequence"/>
</dbReference>
<dbReference type="PANTHER" id="PTHR30632">
    <property type="entry name" value="MOLYBDATE-BINDING PERIPLASMIC PROTEIN"/>
    <property type="match status" value="1"/>
</dbReference>
<dbReference type="GO" id="GO:0030973">
    <property type="term" value="F:molybdate ion binding"/>
    <property type="evidence" value="ECO:0007669"/>
    <property type="project" value="TreeGrafter"/>
</dbReference>
<evidence type="ECO:0000256" key="1">
    <source>
        <dbReference type="ARBA" id="ARBA00009438"/>
    </source>
</evidence>
<dbReference type="GO" id="GO:0015689">
    <property type="term" value="P:molybdate ion transport"/>
    <property type="evidence" value="ECO:0007669"/>
    <property type="project" value="TreeGrafter"/>
</dbReference>
<dbReference type="PROSITE" id="PS51318">
    <property type="entry name" value="TAT"/>
    <property type="match status" value="1"/>
</dbReference>
<dbReference type="SUPFAM" id="SSF53850">
    <property type="entry name" value="Periplasmic binding protein-like II"/>
    <property type="match status" value="1"/>
</dbReference>